<proteinExistence type="predicted"/>
<dbReference type="GO" id="GO:0009253">
    <property type="term" value="P:peptidoglycan catabolic process"/>
    <property type="evidence" value="ECO:0007669"/>
    <property type="project" value="InterPro"/>
</dbReference>
<dbReference type="Pfam" id="PF01520">
    <property type="entry name" value="Amidase_3"/>
    <property type="match status" value="1"/>
</dbReference>
<dbReference type="CDD" id="cd02696">
    <property type="entry name" value="MurNAc-LAA"/>
    <property type="match status" value="1"/>
</dbReference>
<organism evidence="1 2">
    <name type="scientific">Bacillus wiedmannii</name>
    <dbReference type="NCBI Taxonomy" id="1890302"/>
    <lineage>
        <taxon>Bacteria</taxon>
        <taxon>Bacillati</taxon>
        <taxon>Bacillota</taxon>
        <taxon>Bacilli</taxon>
        <taxon>Bacillales</taxon>
        <taxon>Bacillaceae</taxon>
        <taxon>Bacillus</taxon>
        <taxon>Bacillus cereus group</taxon>
    </lineage>
</organism>
<dbReference type="PANTHER" id="PTHR30404">
    <property type="entry name" value="N-ACETYLMURAMOYL-L-ALANINE AMIDASE"/>
    <property type="match status" value="1"/>
</dbReference>
<name>A0A2C4AV30_9BACI</name>
<accession>A0A2C4AV30</accession>
<protein>
    <submittedName>
        <fullName evidence="1">Glycoside hydrolase family 25</fullName>
    </submittedName>
</protein>
<dbReference type="Gene3D" id="3.40.630.40">
    <property type="entry name" value="Zn-dependent exopeptidases"/>
    <property type="match status" value="1"/>
</dbReference>
<sequence length="332" mass="37594">MYNLITVHAGHNFYVVGASANGYKEEVETRRVKNRVLELLRQVGQNCVDTTDEDGRTQQQNLANIVRNCNSHPKAGRLDIAIHFNQGASEVGGTEVWYYDQSELARKMSAEVAAAMGIRDRGPKEGKELAVLNGTNAPAILIEVAFLGHKGNMDAYERNFDKVAQAIVKVVTGKLADIGDNNPIPDVDTRQNVSLPPDWQTNNLGWLRCVERQSWVYKNPNELAEVAGKIPFGSGHVYLANAWDGKRFWFKIANDNWVPETAVLIEKDGKSKGVIWNTWNGLECYHHANYNSGIRDRVGVGQWEVELRDDNWIYIKDKGWIEFDEKVIRWIR</sequence>
<dbReference type="GO" id="GO:0030288">
    <property type="term" value="C:outer membrane-bounded periplasmic space"/>
    <property type="evidence" value="ECO:0007669"/>
    <property type="project" value="TreeGrafter"/>
</dbReference>
<dbReference type="Proteomes" id="UP000196052">
    <property type="component" value="Unassembled WGS sequence"/>
</dbReference>
<reference evidence="2" key="1">
    <citation type="submission" date="2016-08" db="EMBL/GenBank/DDBJ databases">
        <authorList>
            <person name="Loux V."/>
            <person name="Rue O."/>
        </authorList>
    </citation>
    <scope>NUCLEOTIDE SEQUENCE [LARGE SCALE GENOMIC DNA]</scope>
    <source>
        <strain evidence="2">INRA Bc05-F1</strain>
    </source>
</reference>
<dbReference type="SUPFAM" id="SSF53187">
    <property type="entry name" value="Zn-dependent exopeptidases"/>
    <property type="match status" value="1"/>
</dbReference>
<dbReference type="InterPro" id="IPR002508">
    <property type="entry name" value="MurNAc-LAA_cat"/>
</dbReference>
<gene>
    <name evidence="1" type="ORF">BC05F1_04103</name>
</gene>
<keyword evidence="1" id="KW-0378">Hydrolase</keyword>
<dbReference type="EMBL" id="FMBE01000013">
    <property type="protein sequence ID" value="SCC48938.1"/>
    <property type="molecule type" value="Genomic_DNA"/>
</dbReference>
<dbReference type="InterPro" id="IPR050695">
    <property type="entry name" value="N-acetylmuramoyl_amidase_3"/>
</dbReference>
<evidence type="ECO:0000313" key="1">
    <source>
        <dbReference type="EMBL" id="SCC48938.1"/>
    </source>
</evidence>
<dbReference type="RefSeq" id="WP_088122964.1">
    <property type="nucleotide sequence ID" value="NZ_FMBE01000013.1"/>
</dbReference>
<accession>A0A1C4EZ50</accession>
<dbReference type="GO" id="GO:0008745">
    <property type="term" value="F:N-acetylmuramoyl-L-alanine amidase activity"/>
    <property type="evidence" value="ECO:0007669"/>
    <property type="project" value="InterPro"/>
</dbReference>
<dbReference type="PANTHER" id="PTHR30404:SF8">
    <property type="entry name" value="AUTOLYSIN PH-RELATED"/>
    <property type="match status" value="1"/>
</dbReference>
<dbReference type="SMART" id="SM00646">
    <property type="entry name" value="Ami_3"/>
    <property type="match status" value="1"/>
</dbReference>
<evidence type="ECO:0000313" key="2">
    <source>
        <dbReference type="Proteomes" id="UP000196052"/>
    </source>
</evidence>
<dbReference type="AlphaFoldDB" id="A0A2C4AV30"/>